<dbReference type="InterPro" id="IPR029068">
    <property type="entry name" value="Glyas_Bleomycin-R_OHBP_Dase"/>
</dbReference>
<dbReference type="OrthoDB" id="9806868at2"/>
<evidence type="ECO:0000259" key="1">
    <source>
        <dbReference type="PROSITE" id="PS51819"/>
    </source>
</evidence>
<evidence type="ECO:0000313" key="2">
    <source>
        <dbReference type="EMBL" id="USJ22841.1"/>
    </source>
</evidence>
<dbReference type="SUPFAM" id="SSF54593">
    <property type="entry name" value="Glyoxalase/Bleomycin resistance protein/Dihydroxybiphenyl dioxygenase"/>
    <property type="match status" value="1"/>
</dbReference>
<dbReference type="EMBL" id="CP098807">
    <property type="protein sequence ID" value="USJ22841.1"/>
    <property type="molecule type" value="Genomic_DNA"/>
</dbReference>
<feature type="domain" description="VOC" evidence="1">
    <location>
        <begin position="8"/>
        <end position="137"/>
    </location>
</feature>
<reference evidence="2" key="1">
    <citation type="submission" date="2022-06" db="EMBL/GenBank/DDBJ databases">
        <title>Physiological and biochemical characterization and genomic elucidation of a strain of the genus Ensifer adhaerens M8 that combines arsenic oxidation and chromium reduction.</title>
        <authorList>
            <person name="Li X."/>
            <person name="Yu c."/>
        </authorList>
    </citation>
    <scope>NUCLEOTIDE SEQUENCE</scope>
    <source>
        <strain evidence="2">M8</strain>
    </source>
</reference>
<accession>A0A9Q9D9F9</accession>
<dbReference type="PANTHER" id="PTHR34109:SF1">
    <property type="entry name" value="VOC DOMAIN-CONTAINING PROTEIN"/>
    <property type="match status" value="1"/>
</dbReference>
<dbReference type="InterPro" id="IPR037523">
    <property type="entry name" value="VOC_core"/>
</dbReference>
<dbReference type="PANTHER" id="PTHR34109">
    <property type="entry name" value="BNAUNNG04460D PROTEIN-RELATED"/>
    <property type="match status" value="1"/>
</dbReference>
<dbReference type="Gene3D" id="3.30.720.120">
    <property type="match status" value="1"/>
</dbReference>
<dbReference type="AlphaFoldDB" id="A0A9Q9D9F9"/>
<gene>
    <name evidence="2" type="ORF">NE863_16320</name>
</gene>
<dbReference type="InterPro" id="IPR004360">
    <property type="entry name" value="Glyas_Fos-R_dOase_dom"/>
</dbReference>
<dbReference type="Gene3D" id="3.30.720.110">
    <property type="match status" value="1"/>
</dbReference>
<dbReference type="RefSeq" id="WP_090295317.1">
    <property type="nucleotide sequence ID" value="NZ_CAXURO020000001.1"/>
</dbReference>
<evidence type="ECO:0000313" key="3">
    <source>
        <dbReference type="Proteomes" id="UP001055460"/>
    </source>
</evidence>
<proteinExistence type="predicted"/>
<dbReference type="Proteomes" id="UP001055460">
    <property type="component" value="Chromosome"/>
</dbReference>
<sequence>MAFGPDVPPIQAHICVKDGLAAIAFYEKALGAVNTFHAMAEDGKRVMHASLAIYGGEVMLHDEFPEFGGSVLSPNTIGGTGVAISINLAKAADVDAAYDKAVAAGASTVLEPQDTFWHARYARIQDPFGHVWAFNAPVANP</sequence>
<dbReference type="PROSITE" id="PS51819">
    <property type="entry name" value="VOC"/>
    <property type="match status" value="1"/>
</dbReference>
<dbReference type="CDD" id="cd07246">
    <property type="entry name" value="VOC_like"/>
    <property type="match status" value="1"/>
</dbReference>
<dbReference type="Pfam" id="PF00903">
    <property type="entry name" value="Glyoxalase"/>
    <property type="match status" value="1"/>
</dbReference>
<name>A0A9Q9D9F9_ENSAD</name>
<protein>
    <submittedName>
        <fullName evidence="2">VOC family protein</fullName>
    </submittedName>
</protein>
<organism evidence="2 3">
    <name type="scientific">Ensifer adhaerens</name>
    <name type="common">Sinorhizobium morelense</name>
    <dbReference type="NCBI Taxonomy" id="106592"/>
    <lineage>
        <taxon>Bacteria</taxon>
        <taxon>Pseudomonadati</taxon>
        <taxon>Pseudomonadota</taxon>
        <taxon>Alphaproteobacteria</taxon>
        <taxon>Hyphomicrobiales</taxon>
        <taxon>Rhizobiaceae</taxon>
        <taxon>Sinorhizobium/Ensifer group</taxon>
        <taxon>Ensifer</taxon>
    </lineage>
</organism>